<name>A0AB37AYE9_9BURK</name>
<comment type="caution">
    <text evidence="2">The sequence shown here is derived from an EMBL/GenBank/DDBJ whole genome shotgun (WGS) entry which is preliminary data.</text>
</comment>
<dbReference type="AlphaFoldDB" id="A0AB37AYE9"/>
<dbReference type="EMBL" id="PVFR01000030">
    <property type="protein sequence ID" value="PRE50898.1"/>
    <property type="molecule type" value="Genomic_DNA"/>
</dbReference>
<evidence type="ECO:0000313" key="2">
    <source>
        <dbReference type="EMBL" id="PRE50898.1"/>
    </source>
</evidence>
<dbReference type="Proteomes" id="UP000237811">
    <property type="component" value="Unassembled WGS sequence"/>
</dbReference>
<proteinExistence type="predicted"/>
<protein>
    <submittedName>
        <fullName evidence="2">Uncharacterized protein</fullName>
    </submittedName>
</protein>
<evidence type="ECO:0000256" key="1">
    <source>
        <dbReference type="SAM" id="MobiDB-lite"/>
    </source>
</evidence>
<gene>
    <name evidence="2" type="ORF">C6P99_11670</name>
</gene>
<sequence length="69" mass="7220">MRSRRASIASRRIARSVGVGGVPSRAATPHRALGASRAVPYNAHKNAAKSIASGTAESRTTPIRQRPGD</sequence>
<feature type="compositionally biased region" description="Polar residues" evidence="1">
    <location>
        <begin position="52"/>
        <end position="63"/>
    </location>
</feature>
<organism evidence="2 3">
    <name type="scientific">Burkholderia multivorans</name>
    <dbReference type="NCBI Taxonomy" id="87883"/>
    <lineage>
        <taxon>Bacteria</taxon>
        <taxon>Pseudomonadati</taxon>
        <taxon>Pseudomonadota</taxon>
        <taxon>Betaproteobacteria</taxon>
        <taxon>Burkholderiales</taxon>
        <taxon>Burkholderiaceae</taxon>
        <taxon>Burkholderia</taxon>
        <taxon>Burkholderia cepacia complex</taxon>
    </lineage>
</organism>
<reference evidence="2 3" key="1">
    <citation type="submission" date="2018-03" db="EMBL/GenBank/DDBJ databases">
        <authorList>
            <person name="Nguyen K."/>
            <person name="Fouts D."/>
            <person name="Sutton G."/>
        </authorList>
    </citation>
    <scope>NUCLEOTIDE SEQUENCE [LARGE SCALE GENOMIC DNA]</scope>
    <source>
        <strain evidence="2 3">AU14328</strain>
    </source>
</reference>
<accession>A0AB37AYE9</accession>
<evidence type="ECO:0000313" key="3">
    <source>
        <dbReference type="Proteomes" id="UP000237811"/>
    </source>
</evidence>
<feature type="region of interest" description="Disordered" evidence="1">
    <location>
        <begin position="44"/>
        <end position="69"/>
    </location>
</feature>